<evidence type="ECO:0000256" key="5">
    <source>
        <dbReference type="ARBA" id="ARBA00022853"/>
    </source>
</evidence>
<gene>
    <name evidence="12" type="ORF">Acr_28g0010580</name>
</gene>
<evidence type="ECO:0000313" key="13">
    <source>
        <dbReference type="Proteomes" id="UP000585474"/>
    </source>
</evidence>
<feature type="compositionally biased region" description="Basic and acidic residues" evidence="10">
    <location>
        <begin position="248"/>
        <end position="258"/>
    </location>
</feature>
<name>A0A7J0HB86_9ERIC</name>
<keyword evidence="9" id="KW-0479">Metal-binding</keyword>
<dbReference type="GO" id="GO:0016787">
    <property type="term" value="F:hydrolase activity"/>
    <property type="evidence" value="ECO:0007669"/>
    <property type="project" value="UniProtKB-KW"/>
</dbReference>
<evidence type="ECO:0000259" key="11">
    <source>
        <dbReference type="PROSITE" id="PS50157"/>
    </source>
</evidence>
<dbReference type="FunFam" id="2.60.120.340:FF:000004">
    <property type="entry name" value="Histone deacetylase HDT1"/>
    <property type="match status" value="1"/>
</dbReference>
<dbReference type="GO" id="GO:0006325">
    <property type="term" value="P:chromatin organization"/>
    <property type="evidence" value="ECO:0007669"/>
    <property type="project" value="UniProtKB-KW"/>
</dbReference>
<feature type="domain" description="C2H2-type" evidence="11">
    <location>
        <begin position="261"/>
        <end position="287"/>
    </location>
</feature>
<evidence type="ECO:0000256" key="9">
    <source>
        <dbReference type="PROSITE-ProRule" id="PRU00042"/>
    </source>
</evidence>
<dbReference type="Pfam" id="PF17800">
    <property type="entry name" value="NPL"/>
    <property type="match status" value="1"/>
</dbReference>
<keyword evidence="7" id="KW-0804">Transcription</keyword>
<keyword evidence="9" id="KW-0863">Zinc-finger</keyword>
<sequence length="287" mass="30868">MEFWGVEVKAGKPLKVVPGDGKVIHISQAALGDGKKEKGNDLIPLRMTINGEKFVVGSLSGEKFPQIAFDLVFEKEFELSHDWKNGNSEDSEDDAHLAIAETGRIEPKVAEAKPNASKSKTAKPAKPETSAKPKVTLVEPKKDDDSDEDDESDDEDLMDASDDSVDSEDDDDAEDEYDSEDEDEKTPTPKKAEPGKKRPTDSASETPVTAKKAKLDTPQKTDGKKGGVHTATPHPSKKGGKSPANSNKSKEQTPKSDGKVVSCKTCNKAFNSDGALQSHTKAKHAGK</sequence>
<feature type="compositionally biased region" description="Basic and acidic residues" evidence="10">
    <location>
        <begin position="185"/>
        <end position="200"/>
    </location>
</feature>
<dbReference type="InterPro" id="IPR013087">
    <property type="entry name" value="Znf_C2H2_type"/>
</dbReference>
<dbReference type="Gene3D" id="2.60.120.340">
    <property type="entry name" value="Nucleoplasmin core domain"/>
    <property type="match status" value="1"/>
</dbReference>
<dbReference type="PROSITE" id="PS00028">
    <property type="entry name" value="ZINC_FINGER_C2H2_1"/>
    <property type="match status" value="1"/>
</dbReference>
<keyword evidence="8" id="KW-0539">Nucleus</keyword>
<evidence type="ECO:0000256" key="1">
    <source>
        <dbReference type="ARBA" id="ARBA00004604"/>
    </source>
</evidence>
<keyword evidence="6" id="KW-0805">Transcription regulation</keyword>
<comment type="subcellular location">
    <subcellularLocation>
        <location evidence="1">Nucleus</location>
        <location evidence="1">Nucleolus</location>
    </subcellularLocation>
</comment>
<dbReference type="GO" id="GO:0008270">
    <property type="term" value="F:zinc ion binding"/>
    <property type="evidence" value="ECO:0007669"/>
    <property type="project" value="UniProtKB-KW"/>
</dbReference>
<evidence type="ECO:0000256" key="8">
    <source>
        <dbReference type="ARBA" id="ARBA00023242"/>
    </source>
</evidence>
<evidence type="ECO:0000256" key="10">
    <source>
        <dbReference type="SAM" id="MobiDB-lite"/>
    </source>
</evidence>
<keyword evidence="4" id="KW-0378">Hydrolase</keyword>
<evidence type="ECO:0000256" key="4">
    <source>
        <dbReference type="ARBA" id="ARBA00022801"/>
    </source>
</evidence>
<evidence type="ECO:0000256" key="6">
    <source>
        <dbReference type="ARBA" id="ARBA00023015"/>
    </source>
</evidence>
<keyword evidence="9" id="KW-0862">Zinc</keyword>
<feature type="compositionally biased region" description="Basic and acidic residues" evidence="10">
    <location>
        <begin position="213"/>
        <end position="225"/>
    </location>
</feature>
<dbReference type="Pfam" id="PF12874">
    <property type="entry name" value="zf-met"/>
    <property type="match status" value="1"/>
</dbReference>
<comment type="similarity">
    <text evidence="2">Belongs to the histone deacetylase HD2 family.</text>
</comment>
<evidence type="ECO:0000256" key="7">
    <source>
        <dbReference type="ARBA" id="ARBA00023163"/>
    </source>
</evidence>
<organism evidence="12 13">
    <name type="scientific">Actinidia rufa</name>
    <dbReference type="NCBI Taxonomy" id="165716"/>
    <lineage>
        <taxon>Eukaryota</taxon>
        <taxon>Viridiplantae</taxon>
        <taxon>Streptophyta</taxon>
        <taxon>Embryophyta</taxon>
        <taxon>Tracheophyta</taxon>
        <taxon>Spermatophyta</taxon>
        <taxon>Magnoliopsida</taxon>
        <taxon>eudicotyledons</taxon>
        <taxon>Gunneridae</taxon>
        <taxon>Pentapetalae</taxon>
        <taxon>asterids</taxon>
        <taxon>Ericales</taxon>
        <taxon>Actinidiaceae</taxon>
        <taxon>Actinidia</taxon>
    </lineage>
</organism>
<feature type="compositionally biased region" description="Low complexity" evidence="10">
    <location>
        <begin position="112"/>
        <end position="124"/>
    </location>
</feature>
<evidence type="ECO:0000256" key="2">
    <source>
        <dbReference type="ARBA" id="ARBA00006673"/>
    </source>
</evidence>
<evidence type="ECO:0000256" key="3">
    <source>
        <dbReference type="ARBA" id="ARBA00022491"/>
    </source>
</evidence>
<keyword evidence="5" id="KW-0156">Chromatin regulator</keyword>
<feature type="compositionally biased region" description="Acidic residues" evidence="10">
    <location>
        <begin position="145"/>
        <end position="184"/>
    </location>
</feature>
<feature type="region of interest" description="Disordered" evidence="10">
    <location>
        <begin position="83"/>
        <end position="261"/>
    </location>
</feature>
<dbReference type="AlphaFoldDB" id="A0A7J0HB86"/>
<comment type="caution">
    <text evidence="12">The sequence shown here is derived from an EMBL/GenBank/DDBJ whole genome shotgun (WGS) entry which is preliminary data.</text>
</comment>
<dbReference type="PROSITE" id="PS50157">
    <property type="entry name" value="ZINC_FINGER_C2H2_2"/>
    <property type="match status" value="1"/>
</dbReference>
<keyword evidence="3" id="KW-0678">Repressor</keyword>
<dbReference type="EMBL" id="BJWL01000028">
    <property type="protein sequence ID" value="GFZ20353.1"/>
    <property type="molecule type" value="Genomic_DNA"/>
</dbReference>
<dbReference type="InterPro" id="IPR041232">
    <property type="entry name" value="NPL"/>
</dbReference>
<keyword evidence="13" id="KW-1185">Reference proteome</keyword>
<dbReference type="Proteomes" id="UP000585474">
    <property type="component" value="Unassembled WGS sequence"/>
</dbReference>
<proteinExistence type="inferred from homology"/>
<dbReference type="OrthoDB" id="2019803at2759"/>
<reference evidence="12 13" key="1">
    <citation type="submission" date="2019-07" db="EMBL/GenBank/DDBJ databases">
        <title>De Novo Assembly of kiwifruit Actinidia rufa.</title>
        <authorList>
            <person name="Sugita-Konishi S."/>
            <person name="Sato K."/>
            <person name="Mori E."/>
            <person name="Abe Y."/>
            <person name="Kisaki G."/>
            <person name="Hamano K."/>
            <person name="Suezawa K."/>
            <person name="Otani M."/>
            <person name="Fukuda T."/>
            <person name="Manabe T."/>
            <person name="Gomi K."/>
            <person name="Tabuchi M."/>
            <person name="Akimitsu K."/>
            <person name="Kataoka I."/>
        </authorList>
    </citation>
    <scope>NUCLEOTIDE SEQUENCE [LARGE SCALE GENOMIC DNA]</scope>
    <source>
        <strain evidence="13">cv. Fuchu</strain>
    </source>
</reference>
<evidence type="ECO:0000313" key="12">
    <source>
        <dbReference type="EMBL" id="GFZ20353.1"/>
    </source>
</evidence>
<protein>
    <submittedName>
        <fullName evidence="12">Histone deacetylase 2B</fullName>
    </submittedName>
</protein>
<dbReference type="GO" id="GO:0005730">
    <property type="term" value="C:nucleolus"/>
    <property type="evidence" value="ECO:0007669"/>
    <property type="project" value="UniProtKB-SubCell"/>
</dbReference>
<accession>A0A7J0HB86</accession>